<sequence>MGDDPASAQTPDELRDYLMSELRAAVPPAAHPGEDPVAATAALEEQLRRIDAMLTALGEPTDPD</sequence>
<dbReference type="RefSeq" id="WP_067304489.1">
    <property type="nucleotide sequence ID" value="NZ_LRMV01000024.1"/>
</dbReference>
<accession>A0A109IMN3</accession>
<protein>
    <submittedName>
        <fullName evidence="1">Uncharacterized protein</fullName>
    </submittedName>
</protein>
<evidence type="ECO:0000313" key="1">
    <source>
        <dbReference type="EMBL" id="SCG74413.1"/>
    </source>
</evidence>
<proteinExistence type="predicted"/>
<dbReference type="Proteomes" id="UP000198226">
    <property type="component" value="Chromosome I"/>
</dbReference>
<dbReference type="AlphaFoldDB" id="A0A109IMN3"/>
<gene>
    <name evidence="1" type="ORF">GA0070623_3885</name>
</gene>
<organism evidence="1 2">
    <name type="scientific">Micromonospora rifamycinica</name>
    <dbReference type="NCBI Taxonomy" id="291594"/>
    <lineage>
        <taxon>Bacteria</taxon>
        <taxon>Bacillati</taxon>
        <taxon>Actinomycetota</taxon>
        <taxon>Actinomycetes</taxon>
        <taxon>Micromonosporales</taxon>
        <taxon>Micromonosporaceae</taxon>
        <taxon>Micromonospora</taxon>
    </lineage>
</organism>
<name>A0A109IMN3_9ACTN</name>
<reference evidence="2" key="1">
    <citation type="submission" date="2016-06" db="EMBL/GenBank/DDBJ databases">
        <authorList>
            <person name="Varghese N."/>
            <person name="Submissions Spin"/>
        </authorList>
    </citation>
    <scope>NUCLEOTIDE SEQUENCE [LARGE SCALE GENOMIC DNA]</scope>
    <source>
        <strain evidence="2">DSM 44983</strain>
    </source>
</reference>
<dbReference type="EMBL" id="LT607752">
    <property type="protein sequence ID" value="SCG74413.1"/>
    <property type="molecule type" value="Genomic_DNA"/>
</dbReference>
<evidence type="ECO:0000313" key="2">
    <source>
        <dbReference type="Proteomes" id="UP000198226"/>
    </source>
</evidence>
<keyword evidence="2" id="KW-1185">Reference proteome</keyword>